<name>A0A927MUF4_9ACTN</name>
<evidence type="ECO:0000256" key="2">
    <source>
        <dbReference type="ARBA" id="ARBA00022475"/>
    </source>
</evidence>
<keyword evidence="10" id="KW-1185">Reference proteome</keyword>
<feature type="transmembrane region" description="Helical" evidence="7">
    <location>
        <begin position="37"/>
        <end position="55"/>
    </location>
</feature>
<feature type="region of interest" description="Disordered" evidence="6">
    <location>
        <begin position="89"/>
        <end position="128"/>
    </location>
</feature>
<proteinExistence type="predicted"/>
<dbReference type="GO" id="GO:0005886">
    <property type="term" value="C:plasma membrane"/>
    <property type="evidence" value="ECO:0007669"/>
    <property type="project" value="UniProtKB-SubCell"/>
</dbReference>
<feature type="compositionally biased region" description="Basic and acidic residues" evidence="6">
    <location>
        <begin position="89"/>
        <end position="115"/>
    </location>
</feature>
<dbReference type="Pfam" id="PF13396">
    <property type="entry name" value="PLDc_N"/>
    <property type="match status" value="1"/>
</dbReference>
<dbReference type="Proteomes" id="UP000638648">
    <property type="component" value="Unassembled WGS sequence"/>
</dbReference>
<keyword evidence="3 7" id="KW-0812">Transmembrane</keyword>
<accession>A0A927MUF4</accession>
<gene>
    <name evidence="9" type="ORF">HEB94_003682</name>
</gene>
<evidence type="ECO:0000313" key="9">
    <source>
        <dbReference type="EMBL" id="MBE1606834.1"/>
    </source>
</evidence>
<protein>
    <recommendedName>
        <fullName evidence="8">Cardiolipin synthase N-terminal domain-containing protein</fullName>
    </recommendedName>
</protein>
<comment type="subcellular location">
    <subcellularLocation>
        <location evidence="1">Cell membrane</location>
        <topology evidence="1">Multi-pass membrane protein</topology>
    </subcellularLocation>
</comment>
<evidence type="ECO:0000256" key="1">
    <source>
        <dbReference type="ARBA" id="ARBA00004651"/>
    </source>
</evidence>
<keyword evidence="4 7" id="KW-1133">Transmembrane helix</keyword>
<sequence>MLRVLPILVALVLLVFSLVDLAQSPRDRVRVLPRWTWALVIVFIPIAGALTWLALGRPTDEGTVMPVAPDVAPRQLAPDDDPEFLARLRQENQRAEDDRLREWQADLERRERELGPDDSDGPTGTSKP</sequence>
<evidence type="ECO:0000256" key="7">
    <source>
        <dbReference type="SAM" id="Phobius"/>
    </source>
</evidence>
<feature type="domain" description="Cardiolipin synthase N-terminal" evidence="8">
    <location>
        <begin position="12"/>
        <end position="57"/>
    </location>
</feature>
<evidence type="ECO:0000256" key="6">
    <source>
        <dbReference type="SAM" id="MobiDB-lite"/>
    </source>
</evidence>
<evidence type="ECO:0000256" key="5">
    <source>
        <dbReference type="ARBA" id="ARBA00023136"/>
    </source>
</evidence>
<dbReference type="InterPro" id="IPR027379">
    <property type="entry name" value="CLS_N"/>
</dbReference>
<reference evidence="9" key="1">
    <citation type="submission" date="2020-10" db="EMBL/GenBank/DDBJ databases">
        <title>Sequencing the genomes of 1000 actinobacteria strains.</title>
        <authorList>
            <person name="Klenk H.-P."/>
        </authorList>
    </citation>
    <scope>NUCLEOTIDE SEQUENCE</scope>
    <source>
        <strain evidence="9">DSM 45354</strain>
    </source>
</reference>
<organism evidence="9 10">
    <name type="scientific">Actinopolymorpha pittospori</name>
    <dbReference type="NCBI Taxonomy" id="648752"/>
    <lineage>
        <taxon>Bacteria</taxon>
        <taxon>Bacillati</taxon>
        <taxon>Actinomycetota</taxon>
        <taxon>Actinomycetes</taxon>
        <taxon>Propionibacteriales</taxon>
        <taxon>Actinopolymorphaceae</taxon>
        <taxon>Actinopolymorpha</taxon>
    </lineage>
</organism>
<evidence type="ECO:0000256" key="3">
    <source>
        <dbReference type="ARBA" id="ARBA00022692"/>
    </source>
</evidence>
<evidence type="ECO:0000256" key="4">
    <source>
        <dbReference type="ARBA" id="ARBA00022989"/>
    </source>
</evidence>
<keyword evidence="5 7" id="KW-0472">Membrane</keyword>
<comment type="caution">
    <text evidence="9">The sequence shown here is derived from an EMBL/GenBank/DDBJ whole genome shotgun (WGS) entry which is preliminary data.</text>
</comment>
<evidence type="ECO:0000259" key="8">
    <source>
        <dbReference type="Pfam" id="PF13396"/>
    </source>
</evidence>
<dbReference type="AlphaFoldDB" id="A0A927MUF4"/>
<keyword evidence="2" id="KW-1003">Cell membrane</keyword>
<dbReference type="RefSeq" id="WP_192750890.1">
    <property type="nucleotide sequence ID" value="NZ_BAABJL010000109.1"/>
</dbReference>
<evidence type="ECO:0000313" key="10">
    <source>
        <dbReference type="Proteomes" id="UP000638648"/>
    </source>
</evidence>
<dbReference type="EMBL" id="JADBEM010000001">
    <property type="protein sequence ID" value="MBE1606834.1"/>
    <property type="molecule type" value="Genomic_DNA"/>
</dbReference>